<evidence type="ECO:0000256" key="6">
    <source>
        <dbReference type="ARBA" id="ARBA00022490"/>
    </source>
</evidence>
<comment type="subcellular location">
    <subcellularLocation>
        <location evidence="3">Cytoplasm</location>
    </subcellularLocation>
    <subcellularLocation>
        <location evidence="2">Nucleus</location>
    </subcellularLocation>
</comment>
<dbReference type="GO" id="GO:0005634">
    <property type="term" value="C:nucleus"/>
    <property type="evidence" value="ECO:0007669"/>
    <property type="project" value="UniProtKB-SubCell"/>
</dbReference>
<organism evidence="10 11">
    <name type="scientific">Puccinia striiformis</name>
    <dbReference type="NCBI Taxonomy" id="27350"/>
    <lineage>
        <taxon>Eukaryota</taxon>
        <taxon>Fungi</taxon>
        <taxon>Dikarya</taxon>
        <taxon>Basidiomycota</taxon>
        <taxon>Pucciniomycotina</taxon>
        <taxon>Pucciniomycetes</taxon>
        <taxon>Pucciniales</taxon>
        <taxon>Pucciniaceae</taxon>
        <taxon>Puccinia</taxon>
    </lineage>
</organism>
<dbReference type="VEuPathDB" id="FungiDB:PSHT_13285"/>
<dbReference type="VEuPathDB" id="FungiDB:PSTT_14928"/>
<evidence type="ECO:0000313" key="11">
    <source>
        <dbReference type="Proteomes" id="UP000239156"/>
    </source>
</evidence>
<proteinExistence type="inferred from homology"/>
<evidence type="ECO:0000256" key="3">
    <source>
        <dbReference type="ARBA" id="ARBA00004496"/>
    </source>
</evidence>
<dbReference type="PANTHER" id="PTHR41391">
    <property type="entry name" value="RESTRICTION OF TELOMERE CAPPING PROTEIN 4"/>
    <property type="match status" value="1"/>
</dbReference>
<keyword evidence="11" id="KW-1185">Reference proteome</keyword>
<feature type="region of interest" description="Disordered" evidence="8">
    <location>
        <begin position="54"/>
        <end position="100"/>
    </location>
</feature>
<evidence type="ECO:0000256" key="1">
    <source>
        <dbReference type="ARBA" id="ARBA00002738"/>
    </source>
</evidence>
<protein>
    <recommendedName>
        <fullName evidence="5">Restriction of telomere capping protein 4</fullName>
    </recommendedName>
</protein>
<dbReference type="InterPro" id="IPR039024">
    <property type="entry name" value="RTC4"/>
</dbReference>
<comment type="function">
    <text evidence="1">May be involved in a process influencing telomere capping.</text>
</comment>
<comment type="caution">
    <text evidence="10">The sequence shown here is derived from an EMBL/GenBank/DDBJ whole genome shotgun (WGS) entry which is preliminary data.</text>
</comment>
<feature type="compositionally biased region" description="Basic residues" evidence="8">
    <location>
        <begin position="54"/>
        <end position="73"/>
    </location>
</feature>
<dbReference type="EMBL" id="PKSL01000252">
    <property type="protein sequence ID" value="POV97660.1"/>
    <property type="molecule type" value="Genomic_DNA"/>
</dbReference>
<evidence type="ECO:0000259" key="9">
    <source>
        <dbReference type="Pfam" id="PF14474"/>
    </source>
</evidence>
<name>A0A2S4UK56_9BASI</name>
<evidence type="ECO:0000256" key="7">
    <source>
        <dbReference type="ARBA" id="ARBA00023242"/>
    </source>
</evidence>
<keyword evidence="7" id="KW-0539">Nucleus</keyword>
<comment type="similarity">
    <text evidence="4">Belongs to the RTC4 family.</text>
</comment>
<dbReference type="AlphaFoldDB" id="A0A2S4UK56"/>
<evidence type="ECO:0000256" key="8">
    <source>
        <dbReference type="SAM" id="MobiDB-lite"/>
    </source>
</evidence>
<dbReference type="InterPro" id="IPR028094">
    <property type="entry name" value="RTC4_C"/>
</dbReference>
<accession>A0A2S4UK56</accession>
<evidence type="ECO:0000256" key="2">
    <source>
        <dbReference type="ARBA" id="ARBA00004123"/>
    </source>
</evidence>
<dbReference type="Pfam" id="PF14474">
    <property type="entry name" value="RTC4"/>
    <property type="match status" value="1"/>
</dbReference>
<dbReference type="PANTHER" id="PTHR41391:SF1">
    <property type="entry name" value="RESTRICTION OF TELOMERE CAPPING PROTEIN 4"/>
    <property type="match status" value="1"/>
</dbReference>
<evidence type="ECO:0000313" key="10">
    <source>
        <dbReference type="EMBL" id="POV97660.1"/>
    </source>
</evidence>
<dbReference type="GO" id="GO:0005737">
    <property type="term" value="C:cytoplasm"/>
    <property type="evidence" value="ECO:0007669"/>
    <property type="project" value="UniProtKB-SubCell"/>
</dbReference>
<dbReference type="Proteomes" id="UP000239156">
    <property type="component" value="Unassembled WGS sequence"/>
</dbReference>
<gene>
    <name evidence="10" type="ORF">PSTT_14928</name>
</gene>
<sequence>MLHQMRDGWSPRAQPHVHQTVPVFIQMPAFCTSHHPQMSPDPSLLDHLGFKFPSRKHRKGHRSSNKKTKHSASKKPSNPKSHPNPPTIGQEDLLPPPTVEDRSFNLFERPNVNILADMHESLQAAGISLQPRQVTFKRFNVTYDFSDFPPSPTRSVEMDPDHLCCFCDEILPENPSATFLKANKKLRALPEVRARNESKNPSALYLPVSLRDFIYFIGGGTVLMSCTLQFPQRAEHCQLHQAELATIPDGINRGWPTQIDFGKLFSRIKSYETYLKGISSRQVPSVFLNQALDQYRVLGVHKARGFENQFATFQVEQPGYYGPQGYQHIMQALNDLFKPSAAVQLAPPLNHEFFLRKVLLPEVARCLIAEDLGVSVSNESVMCVLEESRLFGEI</sequence>
<keyword evidence="6" id="KW-0963">Cytoplasm</keyword>
<evidence type="ECO:0000256" key="5">
    <source>
        <dbReference type="ARBA" id="ARBA00015162"/>
    </source>
</evidence>
<reference evidence="10" key="1">
    <citation type="submission" date="2017-12" db="EMBL/GenBank/DDBJ databases">
        <title>Gene loss provides genomic basis for host adaptation in cereal stripe rust fungi.</title>
        <authorList>
            <person name="Xia C."/>
        </authorList>
    </citation>
    <scope>NUCLEOTIDE SEQUENCE [LARGE SCALE GENOMIC DNA]</scope>
    <source>
        <strain evidence="10">93-210</strain>
    </source>
</reference>
<feature type="non-terminal residue" evidence="10">
    <location>
        <position position="394"/>
    </location>
</feature>
<evidence type="ECO:0000256" key="4">
    <source>
        <dbReference type="ARBA" id="ARBA00009461"/>
    </source>
</evidence>
<feature type="domain" description="Restriction of telomere capping protein 4 C-terminal" evidence="9">
    <location>
        <begin position="281"/>
        <end position="393"/>
    </location>
</feature>